<evidence type="ECO:0000313" key="2">
    <source>
        <dbReference type="Proteomes" id="UP000807025"/>
    </source>
</evidence>
<comment type="caution">
    <text evidence="1">The sequence shown here is derived from an EMBL/GenBank/DDBJ whole genome shotgun (WGS) entry which is preliminary data.</text>
</comment>
<protein>
    <submittedName>
        <fullName evidence="1">Uncharacterized protein</fullName>
    </submittedName>
</protein>
<dbReference type="AlphaFoldDB" id="A0A9P5ZRB7"/>
<dbReference type="Proteomes" id="UP000807025">
    <property type="component" value="Unassembled WGS sequence"/>
</dbReference>
<reference evidence="1" key="1">
    <citation type="submission" date="2020-11" db="EMBL/GenBank/DDBJ databases">
        <authorList>
            <consortium name="DOE Joint Genome Institute"/>
            <person name="Ahrendt S."/>
            <person name="Riley R."/>
            <person name="Andreopoulos W."/>
            <person name="Labutti K."/>
            <person name="Pangilinan J."/>
            <person name="Ruiz-Duenas F.J."/>
            <person name="Barrasa J.M."/>
            <person name="Sanchez-Garcia M."/>
            <person name="Camarero S."/>
            <person name="Miyauchi S."/>
            <person name="Serrano A."/>
            <person name="Linde D."/>
            <person name="Babiker R."/>
            <person name="Drula E."/>
            <person name="Ayuso-Fernandez I."/>
            <person name="Pacheco R."/>
            <person name="Padilla G."/>
            <person name="Ferreira P."/>
            <person name="Barriuso J."/>
            <person name="Kellner H."/>
            <person name="Castanera R."/>
            <person name="Alfaro M."/>
            <person name="Ramirez L."/>
            <person name="Pisabarro A.G."/>
            <person name="Kuo A."/>
            <person name="Tritt A."/>
            <person name="Lipzen A."/>
            <person name="He G."/>
            <person name="Yan M."/>
            <person name="Ng V."/>
            <person name="Cullen D."/>
            <person name="Martin F."/>
            <person name="Rosso M.-N."/>
            <person name="Henrissat B."/>
            <person name="Hibbett D."/>
            <person name="Martinez A.T."/>
            <person name="Grigoriev I.V."/>
        </authorList>
    </citation>
    <scope>NUCLEOTIDE SEQUENCE</scope>
    <source>
        <strain evidence="1">ATCC 90797</strain>
    </source>
</reference>
<accession>A0A9P5ZRB7</accession>
<dbReference type="EMBL" id="MU154600">
    <property type="protein sequence ID" value="KAF9492544.1"/>
    <property type="molecule type" value="Genomic_DNA"/>
</dbReference>
<sequence>MNQFPHLVAYCGRLPVRRISNTSLQPILLQIRYNLGNQISRPFRYAFITKDAPLRCYSPNSAPTTHDLAIPSPKSLGWIVARTWIQVASLVSSSQQFLCPRTF</sequence>
<name>A0A9P5ZRB7_PLEER</name>
<organism evidence="1 2">
    <name type="scientific">Pleurotus eryngii</name>
    <name type="common">Boletus of the steppes</name>
    <dbReference type="NCBI Taxonomy" id="5323"/>
    <lineage>
        <taxon>Eukaryota</taxon>
        <taxon>Fungi</taxon>
        <taxon>Dikarya</taxon>
        <taxon>Basidiomycota</taxon>
        <taxon>Agaricomycotina</taxon>
        <taxon>Agaricomycetes</taxon>
        <taxon>Agaricomycetidae</taxon>
        <taxon>Agaricales</taxon>
        <taxon>Pleurotineae</taxon>
        <taxon>Pleurotaceae</taxon>
        <taxon>Pleurotus</taxon>
    </lineage>
</organism>
<keyword evidence="2" id="KW-1185">Reference proteome</keyword>
<proteinExistence type="predicted"/>
<gene>
    <name evidence="1" type="ORF">BDN71DRAFT_1202471</name>
</gene>
<evidence type="ECO:0000313" key="1">
    <source>
        <dbReference type="EMBL" id="KAF9492544.1"/>
    </source>
</evidence>